<dbReference type="InterPro" id="IPR011049">
    <property type="entry name" value="Serralysin-like_metalloprot_C"/>
</dbReference>
<evidence type="ECO:0000313" key="5">
    <source>
        <dbReference type="Proteomes" id="UP001222118"/>
    </source>
</evidence>
<comment type="subcellular location">
    <subcellularLocation>
        <location evidence="1">Secreted</location>
    </subcellularLocation>
</comment>
<gene>
    <name evidence="4" type="ORF">PSQ90_09180</name>
</gene>
<dbReference type="SUPFAM" id="SSF51120">
    <property type="entry name" value="beta-Roll"/>
    <property type="match status" value="4"/>
</dbReference>
<keyword evidence="2" id="KW-0964">Secreted</keyword>
<dbReference type="Pfam" id="PF00353">
    <property type="entry name" value="HemolysinCabind"/>
    <property type="match status" value="6"/>
</dbReference>
<dbReference type="PRINTS" id="PR00313">
    <property type="entry name" value="CABNDNGRPT"/>
</dbReference>
<dbReference type="Gene3D" id="2.150.10.10">
    <property type="entry name" value="Serralysin-like metalloprotease, C-terminal"/>
    <property type="match status" value="4"/>
</dbReference>
<feature type="compositionally biased region" description="Basic and acidic residues" evidence="3">
    <location>
        <begin position="157"/>
        <end position="176"/>
    </location>
</feature>
<feature type="region of interest" description="Disordered" evidence="3">
    <location>
        <begin position="648"/>
        <end position="685"/>
    </location>
</feature>
<keyword evidence="5" id="KW-1185">Reference proteome</keyword>
<accession>A0ABY7YTZ5</accession>
<dbReference type="InterPro" id="IPR018511">
    <property type="entry name" value="Hemolysin-typ_Ca-bd_CS"/>
</dbReference>
<evidence type="ECO:0000256" key="1">
    <source>
        <dbReference type="ARBA" id="ARBA00004613"/>
    </source>
</evidence>
<name>A0ABY7YTZ5_9HYPH</name>
<dbReference type="PANTHER" id="PTHR38340">
    <property type="entry name" value="S-LAYER PROTEIN"/>
    <property type="match status" value="1"/>
</dbReference>
<organism evidence="4 5">
    <name type="scientific">Devosia rhodophyticola</name>
    <dbReference type="NCBI Taxonomy" id="3026423"/>
    <lineage>
        <taxon>Bacteria</taxon>
        <taxon>Pseudomonadati</taxon>
        <taxon>Pseudomonadota</taxon>
        <taxon>Alphaproteobacteria</taxon>
        <taxon>Hyphomicrobiales</taxon>
        <taxon>Devosiaceae</taxon>
        <taxon>Devosia</taxon>
    </lineage>
</organism>
<feature type="region of interest" description="Disordered" evidence="3">
    <location>
        <begin position="127"/>
        <end position="176"/>
    </location>
</feature>
<dbReference type="RefSeq" id="WP_282210031.1">
    <property type="nucleotide sequence ID" value="NZ_CP118247.1"/>
</dbReference>
<evidence type="ECO:0000313" key="4">
    <source>
        <dbReference type="EMBL" id="WDR04510.1"/>
    </source>
</evidence>
<feature type="compositionally biased region" description="Low complexity" evidence="3">
    <location>
        <begin position="137"/>
        <end position="155"/>
    </location>
</feature>
<dbReference type="EMBL" id="CP118247">
    <property type="protein sequence ID" value="WDR04510.1"/>
    <property type="molecule type" value="Genomic_DNA"/>
</dbReference>
<proteinExistence type="predicted"/>
<dbReference type="PROSITE" id="PS00330">
    <property type="entry name" value="HEMOLYSIN_CALCIUM"/>
    <property type="match status" value="4"/>
</dbReference>
<protein>
    <submittedName>
        <fullName evidence="4">Calcium-binding protein</fullName>
    </submittedName>
</protein>
<evidence type="ECO:0000256" key="2">
    <source>
        <dbReference type="ARBA" id="ARBA00022525"/>
    </source>
</evidence>
<dbReference type="Proteomes" id="UP001222118">
    <property type="component" value="Chromosome"/>
</dbReference>
<reference evidence="4 5" key="1">
    <citation type="submission" date="2023-02" db="EMBL/GenBank/DDBJ databases">
        <title>Devosia chondri sp. nov., isolated from the phycosphere of marine algae.</title>
        <authorList>
            <person name="Kim J.M."/>
            <person name="Lee J.K."/>
            <person name="Choi B.J."/>
            <person name="Bayburt H."/>
            <person name="Jeon C.O."/>
        </authorList>
    </citation>
    <scope>NUCLEOTIDE SEQUENCE [LARGE SCALE GENOMIC DNA]</scope>
    <source>
        <strain evidence="4 5">G2-5</strain>
    </source>
</reference>
<dbReference type="InterPro" id="IPR050557">
    <property type="entry name" value="RTX_toxin/Mannuronan_C5-epim"/>
</dbReference>
<sequence length="782" mass="78645">MVDTPEKEDKAALTALDLAEVATNDNSTIIHKPDAGGTLVIDVQEGQKLLFSFDLSDVKVNLSDVDLIITFADGAKIILLEFGLLSALDVIPTMQFDGLEVLPKDVIAQVGQFDSASLADETIRTSMAQSQVDAEPTPDAQAAAATPAQDVQAPVKPEPKHIDDHKGDTFNEYDRSKIDADMGAAEHDRRYSEASSSSGISATTGISTVLPNSEISLRVLGVTGQTVSRLDSGETLIVGATARTPADVDPSHNVQVASEVLNGTAGRDIIYADSVDLAPSGTSSRALEVTLDLPFKEYTPTSLIVTNLPPGMSIVGATKTDLGWAVAVDPADPLVQNLVLNYTLPADGSPVDAQGFYGTGSLTIQYTLQKSDGSEGTSVATTEIGLRDVFSDADLYYTDPSTSSTITAIDAAPPGNIIDAGAGDDIVYLGAGADTLAGGSGIDLASYAQSNAGVDVDLLAGTASGGYAQGDVLSGIENLEGSRFADELTGDSGNNELAGGAGADVLDGGAGTDTARYTKSEAGVNVDLITGSGTGGDAEGDQLSAIENLVGSDHADILHGDAGSNYIDGGAGDDRIGGGEGADVLRGGDGFDTLDYTNSSAAVTVALDTNTASGGAATGDDFSGFEAVEGSGFDDVLSGNAEANSLSGGAGNDALSGGDGDDTLLGGTGDDRLDGGAGADSLEGGAGRDTVVYATSDRAVSVNLSTGVGSGGTAAGDTFNGIENVEGSDFADQLTGDDAANTLVAGAGDDLLQGMGGADALDGGQGLIRRPTRLQPAESALI</sequence>
<evidence type="ECO:0000256" key="3">
    <source>
        <dbReference type="SAM" id="MobiDB-lite"/>
    </source>
</evidence>
<dbReference type="PANTHER" id="PTHR38340:SF1">
    <property type="entry name" value="S-LAYER PROTEIN"/>
    <property type="match status" value="1"/>
</dbReference>
<dbReference type="InterPro" id="IPR001343">
    <property type="entry name" value="Hemolysn_Ca-bd"/>
</dbReference>